<evidence type="ECO:0000256" key="4">
    <source>
        <dbReference type="ARBA" id="ARBA00023136"/>
    </source>
</evidence>
<dbReference type="STRING" id="1121419.SAMN05443529_10339"/>
<keyword evidence="8" id="KW-1185">Reference proteome</keyword>
<feature type="transmembrane region" description="Helical" evidence="5">
    <location>
        <begin position="69"/>
        <end position="89"/>
    </location>
</feature>
<dbReference type="InterPro" id="IPR007016">
    <property type="entry name" value="O-antigen_ligase-rel_domated"/>
</dbReference>
<dbReference type="Proteomes" id="UP000198656">
    <property type="component" value="Unassembled WGS sequence"/>
</dbReference>
<comment type="subcellular location">
    <subcellularLocation>
        <location evidence="1">Membrane</location>
        <topology evidence="1">Multi-pass membrane protein</topology>
    </subcellularLocation>
</comment>
<keyword evidence="3 5" id="KW-1133">Transmembrane helix</keyword>
<feature type="transmembrane region" description="Helical" evidence="5">
    <location>
        <begin position="101"/>
        <end position="118"/>
    </location>
</feature>
<keyword evidence="7" id="KW-0436">Ligase</keyword>
<evidence type="ECO:0000259" key="6">
    <source>
        <dbReference type="Pfam" id="PF04932"/>
    </source>
</evidence>
<feature type="transmembrane region" description="Helical" evidence="5">
    <location>
        <begin position="37"/>
        <end position="57"/>
    </location>
</feature>
<feature type="transmembrane region" description="Helical" evidence="5">
    <location>
        <begin position="203"/>
        <end position="236"/>
    </location>
</feature>
<dbReference type="EMBL" id="FNCP01000003">
    <property type="protein sequence ID" value="SDG43036.1"/>
    <property type="molecule type" value="Genomic_DNA"/>
</dbReference>
<keyword evidence="2 5" id="KW-0812">Transmembrane</keyword>
<feature type="transmembrane region" description="Helical" evidence="5">
    <location>
        <begin position="331"/>
        <end position="351"/>
    </location>
</feature>
<evidence type="ECO:0000313" key="8">
    <source>
        <dbReference type="Proteomes" id="UP000198656"/>
    </source>
</evidence>
<feature type="domain" description="O-antigen ligase-related" evidence="6">
    <location>
        <begin position="204"/>
        <end position="343"/>
    </location>
</feature>
<feature type="transmembrane region" description="Helical" evidence="5">
    <location>
        <begin position="130"/>
        <end position="154"/>
    </location>
</feature>
<organism evidence="7 8">
    <name type="scientific">Desulfosporosinus hippei DSM 8344</name>
    <dbReference type="NCBI Taxonomy" id="1121419"/>
    <lineage>
        <taxon>Bacteria</taxon>
        <taxon>Bacillati</taxon>
        <taxon>Bacillota</taxon>
        <taxon>Clostridia</taxon>
        <taxon>Eubacteriales</taxon>
        <taxon>Desulfitobacteriaceae</taxon>
        <taxon>Desulfosporosinus</taxon>
    </lineage>
</organism>
<sequence length="412" mass="45914">MKRWGGWIIPLFFALVPWDISKVLFPPYQSAPETPTSLTFLRIGMILLLAWGAARFVQEGIGKTVKRLSQVPLIWAVIPLFLAVLVSLLSSVQPQTTLTEGLRLLLLFASGVSIALGADRKAVFDRVFRVIFAMATLTAIFGLIQYLSGNWIWGGGINISGVRRVNASFIDPNLFARYLDISILGSLLLFIRREWTLNIRTALALFVQLAALGVTFSRTGWLTLLIGILILAVSSFRNRRTHWSILGLFGLGGLALFLIPSIRLRFETLFTGVGALGQREHLLKGGWAMFIENPLTGVGLGNFQWAIEQPYHYLVPWSDAVTRSHTSLMTIAAEMGILGIIGMLAFLIVLVSMNLRVLNQMNVFAQTILMSVFVIWLSSQGEGRFFEDPMIWAFWGLSLAIQWKPWGEGWDG</sequence>
<dbReference type="RefSeq" id="WP_092330050.1">
    <property type="nucleotide sequence ID" value="NZ_FNCP01000003.1"/>
</dbReference>
<dbReference type="PANTHER" id="PTHR37422">
    <property type="entry name" value="TEICHURONIC ACID BIOSYNTHESIS PROTEIN TUAE"/>
    <property type="match status" value="1"/>
</dbReference>
<dbReference type="GO" id="GO:0016020">
    <property type="term" value="C:membrane"/>
    <property type="evidence" value="ECO:0007669"/>
    <property type="project" value="UniProtKB-SubCell"/>
</dbReference>
<evidence type="ECO:0000256" key="3">
    <source>
        <dbReference type="ARBA" id="ARBA00022989"/>
    </source>
</evidence>
<feature type="transmembrane region" description="Helical" evidence="5">
    <location>
        <begin position="7"/>
        <end position="25"/>
    </location>
</feature>
<dbReference type="OrthoDB" id="9806320at2"/>
<feature type="transmembrane region" description="Helical" evidence="5">
    <location>
        <begin position="357"/>
        <end position="377"/>
    </location>
</feature>
<feature type="transmembrane region" description="Helical" evidence="5">
    <location>
        <begin position="242"/>
        <end position="259"/>
    </location>
</feature>
<proteinExistence type="predicted"/>
<dbReference type="AlphaFoldDB" id="A0A1G7U643"/>
<dbReference type="Pfam" id="PF04932">
    <property type="entry name" value="Wzy_C"/>
    <property type="match status" value="1"/>
</dbReference>
<keyword evidence="4 5" id="KW-0472">Membrane</keyword>
<dbReference type="InterPro" id="IPR051533">
    <property type="entry name" value="WaaL-like"/>
</dbReference>
<dbReference type="GO" id="GO:0016874">
    <property type="term" value="F:ligase activity"/>
    <property type="evidence" value="ECO:0007669"/>
    <property type="project" value="UniProtKB-KW"/>
</dbReference>
<reference evidence="8" key="1">
    <citation type="submission" date="2016-10" db="EMBL/GenBank/DDBJ databases">
        <authorList>
            <person name="Varghese N."/>
            <person name="Submissions S."/>
        </authorList>
    </citation>
    <scope>NUCLEOTIDE SEQUENCE [LARGE SCALE GENOMIC DNA]</scope>
    <source>
        <strain evidence="8">DSM 8344</strain>
    </source>
</reference>
<accession>A0A1G7U643</accession>
<evidence type="ECO:0000256" key="2">
    <source>
        <dbReference type="ARBA" id="ARBA00022692"/>
    </source>
</evidence>
<dbReference type="PANTHER" id="PTHR37422:SF13">
    <property type="entry name" value="LIPOPOLYSACCHARIDE BIOSYNTHESIS PROTEIN PA4999-RELATED"/>
    <property type="match status" value="1"/>
</dbReference>
<feature type="transmembrane region" description="Helical" evidence="5">
    <location>
        <begin position="174"/>
        <end position="191"/>
    </location>
</feature>
<protein>
    <submittedName>
        <fullName evidence="7">O-antigen ligase</fullName>
    </submittedName>
</protein>
<evidence type="ECO:0000256" key="5">
    <source>
        <dbReference type="SAM" id="Phobius"/>
    </source>
</evidence>
<name>A0A1G7U643_9FIRM</name>
<gene>
    <name evidence="7" type="ORF">SAMN05443529_10339</name>
</gene>
<evidence type="ECO:0000256" key="1">
    <source>
        <dbReference type="ARBA" id="ARBA00004141"/>
    </source>
</evidence>
<evidence type="ECO:0000313" key="7">
    <source>
        <dbReference type="EMBL" id="SDG43036.1"/>
    </source>
</evidence>